<dbReference type="PANTHER" id="PTHR22939:SF129">
    <property type="entry name" value="SERINE PROTEASE HTRA2, MITOCHONDRIAL"/>
    <property type="match status" value="1"/>
</dbReference>
<gene>
    <name evidence="7" type="ORF">DWY96_10135</name>
</gene>
<dbReference type="SMART" id="SM00228">
    <property type="entry name" value="PDZ"/>
    <property type="match status" value="1"/>
</dbReference>
<dbReference type="PROSITE" id="PS50106">
    <property type="entry name" value="PDZ"/>
    <property type="match status" value="1"/>
</dbReference>
<sequence length="591" mass="62287">MDNNYYNNSNNNNTNSNSNYNNNNSNNSNNNSSNQYSDSFYSYNNQQNHGNQNNTQNDSTASQAGGYGSTQSSIYGGQNNSHGSGYGTTQNNSQSTGYGNAQSNNQSTGYGSTQSNNQSYGYGSTQNNQQSAGYENTKSNQQNTGYGTTQNNQQSTGYGNQNSNYGTYGSNTSYQSYAYGSNPKPEKKKKERKPGGFGKQLAKCAALALVFGLVAGGVMTGVNYASGKIFGTTNASNVQASLTTGDDSTVQPTAISSSYVATDVSDIVDEVMPSIVAITNVSQTEYQSFWGQSKTYESTSCGSGIIVSQDNEYLYVATNNHVVEGANSLTVTFANDDTVSAEIKGTDPSTDLAVVKVALSSIKDDTMSEIKVATLGSSDTLKVGESCIAIGNALGYGQSVTTGVISALNREVSVSDSSSSTNYTAELIQTDAAINPGNSGGALLNTAGEVIGINSVKYSDTSVEGIGYAIPMDTAKPIIEELITKEKVDESNSAYLGITGVDVTSDVAKTYNMPTGVYVAQVMEGAAAEQAGIQKGDIITKFDGKDVTSMEELSYNMQYYAAGTTVDVVIERSSNGQYEEQTISVTLGKKN</sequence>
<reference evidence="7 8" key="1">
    <citation type="submission" date="2018-08" db="EMBL/GenBank/DDBJ databases">
        <title>A genome reference for cultivated species of the human gut microbiota.</title>
        <authorList>
            <person name="Zou Y."/>
            <person name="Xue W."/>
            <person name="Luo G."/>
        </authorList>
    </citation>
    <scope>NUCLEOTIDE SEQUENCE [LARGE SCALE GENOMIC DNA]</scope>
    <source>
        <strain evidence="7 8">AF28-15</strain>
    </source>
</reference>
<dbReference type="Pfam" id="PF13365">
    <property type="entry name" value="Trypsin_2"/>
    <property type="match status" value="1"/>
</dbReference>
<dbReference type="AlphaFoldDB" id="A0A3R5W1R6"/>
<dbReference type="PANTHER" id="PTHR22939">
    <property type="entry name" value="SERINE PROTEASE FAMILY S1C HTRA-RELATED"/>
    <property type="match status" value="1"/>
</dbReference>
<protein>
    <submittedName>
        <fullName evidence="7">PDZ domain-containing protein</fullName>
    </submittedName>
</protein>
<organism evidence="7 8">
    <name type="scientific">Roseburia inulinivorans</name>
    <dbReference type="NCBI Taxonomy" id="360807"/>
    <lineage>
        <taxon>Bacteria</taxon>
        <taxon>Bacillati</taxon>
        <taxon>Bacillota</taxon>
        <taxon>Clostridia</taxon>
        <taxon>Lachnospirales</taxon>
        <taxon>Lachnospiraceae</taxon>
        <taxon>Roseburia</taxon>
    </lineage>
</organism>
<evidence type="ECO:0000256" key="4">
    <source>
        <dbReference type="ARBA" id="ARBA00022825"/>
    </source>
</evidence>
<evidence type="ECO:0000256" key="2">
    <source>
        <dbReference type="ARBA" id="ARBA00022670"/>
    </source>
</evidence>
<dbReference type="SUPFAM" id="SSF50156">
    <property type="entry name" value="PDZ domain-like"/>
    <property type="match status" value="1"/>
</dbReference>
<keyword evidence="4" id="KW-0720">Serine protease</keyword>
<evidence type="ECO:0000256" key="5">
    <source>
        <dbReference type="SAM" id="MobiDB-lite"/>
    </source>
</evidence>
<dbReference type="GO" id="GO:0006508">
    <property type="term" value="P:proteolysis"/>
    <property type="evidence" value="ECO:0007669"/>
    <property type="project" value="UniProtKB-KW"/>
</dbReference>
<dbReference type="Proteomes" id="UP000283738">
    <property type="component" value="Unassembled WGS sequence"/>
</dbReference>
<dbReference type="Gene3D" id="2.40.10.10">
    <property type="entry name" value="Trypsin-like serine proteases"/>
    <property type="match status" value="2"/>
</dbReference>
<feature type="region of interest" description="Disordered" evidence="5">
    <location>
        <begin position="176"/>
        <end position="195"/>
    </location>
</feature>
<dbReference type="Gene3D" id="2.30.42.10">
    <property type="match status" value="1"/>
</dbReference>
<proteinExistence type="inferred from homology"/>
<feature type="compositionally biased region" description="Polar residues" evidence="5">
    <location>
        <begin position="58"/>
        <end position="169"/>
    </location>
</feature>
<dbReference type="InterPro" id="IPR001478">
    <property type="entry name" value="PDZ"/>
</dbReference>
<dbReference type="EMBL" id="QRTF01000021">
    <property type="protein sequence ID" value="RGQ48147.1"/>
    <property type="molecule type" value="Genomic_DNA"/>
</dbReference>
<dbReference type="PRINTS" id="PR00834">
    <property type="entry name" value="PROTEASES2C"/>
</dbReference>
<evidence type="ECO:0000256" key="1">
    <source>
        <dbReference type="ARBA" id="ARBA00010541"/>
    </source>
</evidence>
<feature type="domain" description="PDZ" evidence="6">
    <location>
        <begin position="482"/>
        <end position="574"/>
    </location>
</feature>
<dbReference type="SUPFAM" id="SSF50494">
    <property type="entry name" value="Trypsin-like serine proteases"/>
    <property type="match status" value="1"/>
</dbReference>
<keyword evidence="2" id="KW-0645">Protease</keyword>
<feature type="region of interest" description="Disordered" evidence="5">
    <location>
        <begin position="1"/>
        <end position="169"/>
    </location>
</feature>
<evidence type="ECO:0000256" key="3">
    <source>
        <dbReference type="ARBA" id="ARBA00022801"/>
    </source>
</evidence>
<keyword evidence="3" id="KW-0378">Hydrolase</keyword>
<accession>A0A3R5W1R6</accession>
<dbReference type="InterPro" id="IPR001940">
    <property type="entry name" value="Peptidase_S1C"/>
</dbReference>
<dbReference type="Pfam" id="PF13180">
    <property type="entry name" value="PDZ_2"/>
    <property type="match status" value="1"/>
</dbReference>
<evidence type="ECO:0000313" key="7">
    <source>
        <dbReference type="EMBL" id="RGQ48147.1"/>
    </source>
</evidence>
<name>A0A3R5W1R6_9FIRM</name>
<dbReference type="GO" id="GO:0004252">
    <property type="term" value="F:serine-type endopeptidase activity"/>
    <property type="evidence" value="ECO:0007669"/>
    <property type="project" value="InterPro"/>
</dbReference>
<comment type="similarity">
    <text evidence="1">Belongs to the peptidase S1C family.</text>
</comment>
<feature type="compositionally biased region" description="Low complexity" evidence="5">
    <location>
        <begin position="1"/>
        <end position="57"/>
    </location>
</feature>
<evidence type="ECO:0000259" key="6">
    <source>
        <dbReference type="PROSITE" id="PS50106"/>
    </source>
</evidence>
<dbReference type="InterPro" id="IPR009003">
    <property type="entry name" value="Peptidase_S1_PA"/>
</dbReference>
<dbReference type="InterPro" id="IPR036034">
    <property type="entry name" value="PDZ_sf"/>
</dbReference>
<dbReference type="InterPro" id="IPR043504">
    <property type="entry name" value="Peptidase_S1_PA_chymotrypsin"/>
</dbReference>
<evidence type="ECO:0000313" key="8">
    <source>
        <dbReference type="Proteomes" id="UP000283738"/>
    </source>
</evidence>
<dbReference type="CDD" id="cd06779">
    <property type="entry name" value="cpPDZ_Deg_HtrA-like"/>
    <property type="match status" value="1"/>
</dbReference>
<dbReference type="RefSeq" id="WP_118110502.1">
    <property type="nucleotide sequence ID" value="NZ_QRTF01000021.1"/>
</dbReference>
<comment type="caution">
    <text evidence="7">The sequence shown here is derived from an EMBL/GenBank/DDBJ whole genome shotgun (WGS) entry which is preliminary data.</text>
</comment>
<dbReference type="FunFam" id="2.40.10.10:FF:000001">
    <property type="entry name" value="Periplasmic serine protease DegS"/>
    <property type="match status" value="1"/>
</dbReference>